<dbReference type="PANTHER" id="PTHR19303">
    <property type="entry name" value="TRANSPOSON"/>
    <property type="match status" value="1"/>
</dbReference>
<dbReference type="SUPFAM" id="SSF46689">
    <property type="entry name" value="Homeodomain-like"/>
    <property type="match status" value="2"/>
</dbReference>
<gene>
    <name evidence="4" type="ORF">FA15DRAFT_665790</name>
</gene>
<proteinExistence type="predicted"/>
<dbReference type="GO" id="GO:0005634">
    <property type="term" value="C:nucleus"/>
    <property type="evidence" value="ECO:0007669"/>
    <property type="project" value="TreeGrafter"/>
</dbReference>
<organism evidence="4 5">
    <name type="scientific">Coprinopsis marcescibilis</name>
    <name type="common">Agaric fungus</name>
    <name type="synonym">Psathyrella marcescibilis</name>
    <dbReference type="NCBI Taxonomy" id="230819"/>
    <lineage>
        <taxon>Eukaryota</taxon>
        <taxon>Fungi</taxon>
        <taxon>Dikarya</taxon>
        <taxon>Basidiomycota</taxon>
        <taxon>Agaricomycotina</taxon>
        <taxon>Agaricomycetes</taxon>
        <taxon>Agaricomycetidae</taxon>
        <taxon>Agaricales</taxon>
        <taxon>Agaricineae</taxon>
        <taxon>Psathyrellaceae</taxon>
        <taxon>Coprinopsis</taxon>
    </lineage>
</organism>
<protein>
    <recommendedName>
        <fullName evidence="3">HTH CENPB-type domain-containing protein</fullName>
    </recommendedName>
</protein>
<evidence type="ECO:0000259" key="3">
    <source>
        <dbReference type="PROSITE" id="PS51253"/>
    </source>
</evidence>
<dbReference type="InterPro" id="IPR050863">
    <property type="entry name" value="CenT-Element_Derived"/>
</dbReference>
<dbReference type="STRING" id="230819.A0A5C3L5X0"/>
<feature type="domain" description="HTH CENPB-type" evidence="3">
    <location>
        <begin position="150"/>
        <end position="223"/>
    </location>
</feature>
<evidence type="ECO:0000313" key="5">
    <source>
        <dbReference type="Proteomes" id="UP000307440"/>
    </source>
</evidence>
<dbReference type="AlphaFoldDB" id="A0A5C3L5X0"/>
<feature type="compositionally biased region" description="Polar residues" evidence="2">
    <location>
        <begin position="247"/>
        <end position="265"/>
    </location>
</feature>
<dbReference type="InterPro" id="IPR009057">
    <property type="entry name" value="Homeodomain-like_sf"/>
</dbReference>
<reference evidence="4 5" key="1">
    <citation type="journal article" date="2019" name="Nat. Ecol. Evol.">
        <title>Megaphylogeny resolves global patterns of mushroom evolution.</title>
        <authorList>
            <person name="Varga T."/>
            <person name="Krizsan K."/>
            <person name="Foldi C."/>
            <person name="Dima B."/>
            <person name="Sanchez-Garcia M."/>
            <person name="Sanchez-Ramirez S."/>
            <person name="Szollosi G.J."/>
            <person name="Szarkandi J.G."/>
            <person name="Papp V."/>
            <person name="Albert L."/>
            <person name="Andreopoulos W."/>
            <person name="Angelini C."/>
            <person name="Antonin V."/>
            <person name="Barry K.W."/>
            <person name="Bougher N.L."/>
            <person name="Buchanan P."/>
            <person name="Buyck B."/>
            <person name="Bense V."/>
            <person name="Catcheside P."/>
            <person name="Chovatia M."/>
            <person name="Cooper J."/>
            <person name="Damon W."/>
            <person name="Desjardin D."/>
            <person name="Finy P."/>
            <person name="Geml J."/>
            <person name="Haridas S."/>
            <person name="Hughes K."/>
            <person name="Justo A."/>
            <person name="Karasinski D."/>
            <person name="Kautmanova I."/>
            <person name="Kiss B."/>
            <person name="Kocsube S."/>
            <person name="Kotiranta H."/>
            <person name="LaButti K.M."/>
            <person name="Lechner B.E."/>
            <person name="Liimatainen K."/>
            <person name="Lipzen A."/>
            <person name="Lukacs Z."/>
            <person name="Mihaltcheva S."/>
            <person name="Morgado L.N."/>
            <person name="Niskanen T."/>
            <person name="Noordeloos M.E."/>
            <person name="Ohm R.A."/>
            <person name="Ortiz-Santana B."/>
            <person name="Ovrebo C."/>
            <person name="Racz N."/>
            <person name="Riley R."/>
            <person name="Savchenko A."/>
            <person name="Shiryaev A."/>
            <person name="Soop K."/>
            <person name="Spirin V."/>
            <person name="Szebenyi C."/>
            <person name="Tomsovsky M."/>
            <person name="Tulloss R.E."/>
            <person name="Uehling J."/>
            <person name="Grigoriev I.V."/>
            <person name="Vagvolgyi C."/>
            <person name="Papp T."/>
            <person name="Martin F.M."/>
            <person name="Miettinen O."/>
            <person name="Hibbett D.S."/>
            <person name="Nagy L.G."/>
        </authorList>
    </citation>
    <scope>NUCLEOTIDE SEQUENCE [LARGE SCALE GENOMIC DNA]</scope>
    <source>
        <strain evidence="4 5">CBS 121175</strain>
    </source>
</reference>
<evidence type="ECO:0000256" key="1">
    <source>
        <dbReference type="ARBA" id="ARBA00023125"/>
    </source>
</evidence>
<dbReference type="PANTHER" id="PTHR19303:SF70">
    <property type="entry name" value="HTH CENPB-TYPE DOMAIN-CONTAINING PROTEIN"/>
    <property type="match status" value="1"/>
</dbReference>
<feature type="region of interest" description="Disordered" evidence="2">
    <location>
        <begin position="62"/>
        <end position="94"/>
    </location>
</feature>
<dbReference type="GO" id="GO:0003677">
    <property type="term" value="F:DNA binding"/>
    <property type="evidence" value="ECO:0007669"/>
    <property type="project" value="UniProtKB-KW"/>
</dbReference>
<name>A0A5C3L5X0_COPMA</name>
<evidence type="ECO:0000256" key="2">
    <source>
        <dbReference type="SAM" id="MobiDB-lite"/>
    </source>
</evidence>
<keyword evidence="1" id="KW-0238">DNA-binding</keyword>
<dbReference type="InterPro" id="IPR006600">
    <property type="entry name" value="HTH_CenpB_DNA-bd_dom"/>
</dbReference>
<feature type="region of interest" description="Disordered" evidence="2">
    <location>
        <begin position="1"/>
        <end position="26"/>
    </location>
</feature>
<dbReference type="PROSITE" id="PS51253">
    <property type="entry name" value="HTH_CENPB"/>
    <property type="match status" value="1"/>
</dbReference>
<keyword evidence="5" id="KW-1185">Reference proteome</keyword>
<dbReference type="OrthoDB" id="9909311at2759"/>
<evidence type="ECO:0000313" key="4">
    <source>
        <dbReference type="EMBL" id="TFK28022.1"/>
    </source>
</evidence>
<dbReference type="Proteomes" id="UP000307440">
    <property type="component" value="Unassembled WGS sequence"/>
</dbReference>
<accession>A0A5C3L5X0</accession>
<feature type="compositionally biased region" description="Low complexity" evidence="2">
    <location>
        <begin position="268"/>
        <end position="313"/>
    </location>
</feature>
<feature type="region of interest" description="Disordered" evidence="2">
    <location>
        <begin position="247"/>
        <end position="314"/>
    </location>
</feature>
<dbReference type="Gene3D" id="1.10.10.60">
    <property type="entry name" value="Homeodomain-like"/>
    <property type="match status" value="2"/>
</dbReference>
<dbReference type="SMART" id="SM00674">
    <property type="entry name" value="CENPB"/>
    <property type="match status" value="1"/>
</dbReference>
<dbReference type="EMBL" id="ML210159">
    <property type="protein sequence ID" value="TFK28022.1"/>
    <property type="molecule type" value="Genomic_DNA"/>
</dbReference>
<feature type="compositionally biased region" description="Low complexity" evidence="2">
    <location>
        <begin position="70"/>
        <end position="81"/>
    </location>
</feature>
<sequence>MQLSLDTPDSRPATPSDDRPQFTSPSLSLTINADLALAQPDTPASLCSPYLPYTSYHSFIPDARPPSPAPSSRSYPNSPSALAFQSRSSKKHTKKKLDALEKKKICLYHQHHQNARQEDIAEQFGIERSTVSKILKAKQHWLAVGDRCEGMAKQRPSKFPELEAEMRIFLQICVDKDVAITDALIRTRALQAAKALGIGEEKFKASSGWIENFKHRHAIKSGKWTTAVKSCTAATFNPNPGLNGTSYLPTSFNLHHPPQTASNDRYPSPDSDTSSDDQAAPPAPSISDPARADYPGRLSLMPSSLSASSSSDSVNAMQTEGTAYIPQDPLVYTGRSEHPPVPTLQEAESAIDTVIYFVNACGHELLEPNEREALTSIKCALFQFASGLPFDRYRRP</sequence>
<dbReference type="Pfam" id="PF03221">
    <property type="entry name" value="HTH_Tnp_Tc5"/>
    <property type="match status" value="1"/>
</dbReference>